<protein>
    <submittedName>
        <fullName evidence="2">Uncharacterized protein</fullName>
    </submittedName>
</protein>
<dbReference type="EMBL" id="AE009952">
    <property type="protein sequence ID" value="AAM85477.1"/>
    <property type="molecule type" value="Genomic_DNA"/>
</dbReference>
<dbReference type="HOGENOM" id="CLU_1969717_0_0_6"/>
<sequence>MKRKRPLARPFMSETTHSFGVALSTRLFSFCPGRKVTTRRAVIGISSPVLGLRPGRWFLSRRSKLPKPDSLTCSPFSRARRTSSKNNSTRSLASRLLSPSFSNRCSDISALVSAIGSIPQGCLESLF</sequence>
<name>Q8CL78_YERPE</name>
<dbReference type="KEGG" id="ypk:y1911"/>
<organism evidence="2 3">
    <name type="scientific">Yersinia pestis</name>
    <dbReference type="NCBI Taxonomy" id="632"/>
    <lineage>
        <taxon>Bacteria</taxon>
        <taxon>Pseudomonadati</taxon>
        <taxon>Pseudomonadota</taxon>
        <taxon>Gammaproteobacteria</taxon>
        <taxon>Enterobacterales</taxon>
        <taxon>Yersiniaceae</taxon>
        <taxon>Yersinia</taxon>
    </lineage>
</organism>
<evidence type="ECO:0000256" key="1">
    <source>
        <dbReference type="SAM" id="MobiDB-lite"/>
    </source>
</evidence>
<evidence type="ECO:0000313" key="2">
    <source>
        <dbReference type="EMBL" id="AAM85477.1"/>
    </source>
</evidence>
<dbReference type="AlphaFoldDB" id="Q8CL78"/>
<gene>
    <name evidence="2" type="ordered locus">y1911</name>
</gene>
<dbReference type="Proteomes" id="UP000002490">
    <property type="component" value="Chromosome"/>
</dbReference>
<accession>Q8CL78</accession>
<reference evidence="2 3" key="1">
    <citation type="journal article" date="2002" name="J. Bacteriol.">
        <title>Genome sequence of Yersinia pestis KIM.</title>
        <authorList>
            <person name="Deng W."/>
            <person name="Burland V."/>
            <person name="Plunkett G.III."/>
            <person name="Boutin A."/>
            <person name="Mayhew G.F."/>
            <person name="Liss P."/>
            <person name="Perna N.T."/>
            <person name="Rose D.J."/>
            <person name="Mau B."/>
            <person name="Zhou S."/>
            <person name="Schwartz D.C."/>
            <person name="Fetherston J.D."/>
            <person name="Lindler L.E."/>
            <person name="Brubaker R.R."/>
            <person name="Plana G.V."/>
            <person name="Straley S.C."/>
            <person name="McDonough K.A."/>
            <person name="Nilles M.L."/>
            <person name="Matson J.S."/>
            <person name="Blattner F.R."/>
            <person name="Perry R.D."/>
        </authorList>
    </citation>
    <scope>NUCLEOTIDE SEQUENCE [LARGE SCALE GENOMIC DNA]</scope>
    <source>
        <strain evidence="3">KIM10+ / Biovar Mediaevalis</strain>
    </source>
</reference>
<evidence type="ECO:0000313" key="3">
    <source>
        <dbReference type="Proteomes" id="UP000002490"/>
    </source>
</evidence>
<feature type="region of interest" description="Disordered" evidence="1">
    <location>
        <begin position="66"/>
        <end position="91"/>
    </location>
</feature>
<proteinExistence type="predicted"/>